<comment type="caution">
    <text evidence="2">The sequence shown here is derived from an EMBL/GenBank/DDBJ whole genome shotgun (WGS) entry which is preliminary data.</text>
</comment>
<proteinExistence type="predicted"/>
<feature type="region of interest" description="Disordered" evidence="1">
    <location>
        <begin position="145"/>
        <end position="177"/>
    </location>
</feature>
<evidence type="ECO:0000313" key="3">
    <source>
        <dbReference type="Proteomes" id="UP001239994"/>
    </source>
</evidence>
<evidence type="ECO:0000313" key="2">
    <source>
        <dbReference type="EMBL" id="KAK1803847.1"/>
    </source>
</evidence>
<accession>A0AAD8ZR00</accession>
<name>A0AAD8ZR00_9TELE</name>
<dbReference type="Proteomes" id="UP001239994">
    <property type="component" value="Unassembled WGS sequence"/>
</dbReference>
<dbReference type="EMBL" id="JAROKS010000004">
    <property type="protein sequence ID" value="KAK1803847.1"/>
    <property type="molecule type" value="Genomic_DNA"/>
</dbReference>
<reference evidence="2" key="1">
    <citation type="submission" date="2023-03" db="EMBL/GenBank/DDBJ databases">
        <title>Electrophorus voltai genome.</title>
        <authorList>
            <person name="Bian C."/>
        </authorList>
    </citation>
    <scope>NUCLEOTIDE SEQUENCE</scope>
    <source>
        <strain evidence="2">CB-2022</strain>
        <tissue evidence="2">Muscle</tissue>
    </source>
</reference>
<feature type="compositionally biased region" description="Basic and acidic residues" evidence="1">
    <location>
        <begin position="79"/>
        <end position="93"/>
    </location>
</feature>
<evidence type="ECO:0000256" key="1">
    <source>
        <dbReference type="SAM" id="MobiDB-lite"/>
    </source>
</evidence>
<protein>
    <submittedName>
        <fullName evidence="2">Uncharacterized protein</fullName>
    </submittedName>
</protein>
<sequence length="252" mass="28601">METLDTGRYWTHGDTGHRETLDTERHWTHEDTGHMETMDTGRHWTHGDTGHRETLDTWRHWTQKDTGHMETLDTERHRTYGDTGHMKTLDTGRHWTQGDTGHMETLDTGRHWTQGDTGHMKTVLKVQEVNFPLSSFCPEQFNAASEHSGTAGKRPVKQDVKDVKTSLASAPRHRRASAMHIPVQWESRQQNSSYLTPISSWNHQGAPAQGGQVCQFLPSRAEMGVTLRVGLALVPTPPRDVLKQLERCDSVA</sequence>
<keyword evidence="3" id="KW-1185">Reference proteome</keyword>
<feature type="region of interest" description="Disordered" evidence="1">
    <location>
        <begin position="79"/>
        <end position="99"/>
    </location>
</feature>
<dbReference type="AlphaFoldDB" id="A0AAD8ZR00"/>
<organism evidence="2 3">
    <name type="scientific">Electrophorus voltai</name>
    <dbReference type="NCBI Taxonomy" id="2609070"/>
    <lineage>
        <taxon>Eukaryota</taxon>
        <taxon>Metazoa</taxon>
        <taxon>Chordata</taxon>
        <taxon>Craniata</taxon>
        <taxon>Vertebrata</taxon>
        <taxon>Euteleostomi</taxon>
        <taxon>Actinopterygii</taxon>
        <taxon>Neopterygii</taxon>
        <taxon>Teleostei</taxon>
        <taxon>Ostariophysi</taxon>
        <taxon>Gymnotiformes</taxon>
        <taxon>Gymnotoidei</taxon>
        <taxon>Gymnotidae</taxon>
        <taxon>Electrophorus</taxon>
    </lineage>
</organism>
<gene>
    <name evidence="2" type="ORF">P4O66_003746</name>
</gene>